<dbReference type="InterPro" id="IPR011993">
    <property type="entry name" value="PH-like_dom_sf"/>
</dbReference>
<dbReference type="Proteomes" id="UP000504637">
    <property type="component" value="Unplaced"/>
</dbReference>
<feature type="compositionally biased region" description="Basic and acidic residues" evidence="1">
    <location>
        <begin position="727"/>
        <end position="761"/>
    </location>
</feature>
<dbReference type="PANTHER" id="PTHR38700">
    <property type="entry name" value="YALI0E22418P"/>
    <property type="match status" value="1"/>
</dbReference>
<organism evidence="3">
    <name type="scientific">Dissoconium aciculare CBS 342.82</name>
    <dbReference type="NCBI Taxonomy" id="1314786"/>
    <lineage>
        <taxon>Eukaryota</taxon>
        <taxon>Fungi</taxon>
        <taxon>Dikarya</taxon>
        <taxon>Ascomycota</taxon>
        <taxon>Pezizomycotina</taxon>
        <taxon>Dothideomycetes</taxon>
        <taxon>Dothideomycetidae</taxon>
        <taxon>Mycosphaerellales</taxon>
        <taxon>Dissoconiaceae</taxon>
        <taxon>Dissoconium</taxon>
    </lineage>
</organism>
<evidence type="ECO:0000256" key="1">
    <source>
        <dbReference type="SAM" id="MobiDB-lite"/>
    </source>
</evidence>
<dbReference type="SUPFAM" id="SSF54236">
    <property type="entry name" value="Ubiquitin-like"/>
    <property type="match status" value="1"/>
</dbReference>
<gene>
    <name evidence="3" type="ORF">K489DRAFT_424957</name>
</gene>
<feature type="compositionally biased region" description="Gly residues" evidence="1">
    <location>
        <begin position="703"/>
        <end position="712"/>
    </location>
</feature>
<dbReference type="Gene3D" id="2.30.29.30">
    <property type="entry name" value="Pleckstrin-homology domain (PH domain)/Phosphotyrosine-binding domain (PTB)"/>
    <property type="match status" value="1"/>
</dbReference>
<dbReference type="GeneID" id="54366076"/>
<feature type="compositionally biased region" description="Polar residues" evidence="1">
    <location>
        <begin position="643"/>
        <end position="657"/>
    </location>
</feature>
<reference evidence="3" key="2">
    <citation type="submission" date="2020-04" db="EMBL/GenBank/DDBJ databases">
        <authorList>
            <consortium name="NCBI Genome Project"/>
        </authorList>
    </citation>
    <scope>NUCLEOTIDE SEQUENCE</scope>
    <source>
        <strain evidence="3">CBS 342.82</strain>
    </source>
</reference>
<feature type="compositionally biased region" description="Basic residues" evidence="1">
    <location>
        <begin position="20"/>
        <end position="29"/>
    </location>
</feature>
<feature type="region of interest" description="Disordered" evidence="1">
    <location>
        <begin position="673"/>
        <end position="833"/>
    </location>
</feature>
<reference evidence="3" key="1">
    <citation type="submission" date="2020-01" db="EMBL/GenBank/DDBJ databases">
        <authorList>
            <consortium name="DOE Joint Genome Institute"/>
            <person name="Haridas S."/>
            <person name="Albert R."/>
            <person name="Binder M."/>
            <person name="Bloem J."/>
            <person name="Labutti K."/>
            <person name="Salamov A."/>
            <person name="Andreopoulos B."/>
            <person name="Baker S.E."/>
            <person name="Barry K."/>
            <person name="Bills G."/>
            <person name="Bluhm B.H."/>
            <person name="Cannon C."/>
            <person name="Castanera R."/>
            <person name="Culley D.E."/>
            <person name="Daum C."/>
            <person name="Ezra D."/>
            <person name="Gonzalez J.B."/>
            <person name="Henrissat B."/>
            <person name="Kuo A."/>
            <person name="Liang C."/>
            <person name="Lipzen A."/>
            <person name="Lutzoni F."/>
            <person name="Magnuson J."/>
            <person name="Mondo S."/>
            <person name="Nolan M."/>
            <person name="Ohm R."/>
            <person name="Pangilinan J."/>
            <person name="Park H.-J."/>
            <person name="Ramirez L."/>
            <person name="Alfaro M."/>
            <person name="Sun H."/>
            <person name="Tritt A."/>
            <person name="Yoshinaga Y."/>
            <person name="Zwiers L.-H."/>
            <person name="Turgeon B.G."/>
            <person name="Goodwin S.B."/>
            <person name="Spatafora J.W."/>
            <person name="Crous P.W."/>
            <person name="Grigoriev I.V."/>
        </authorList>
    </citation>
    <scope>NUCLEOTIDE SEQUENCE</scope>
    <source>
        <strain evidence="3">CBS 342.82</strain>
    </source>
</reference>
<evidence type="ECO:0008006" key="4">
    <source>
        <dbReference type="Google" id="ProtNLM"/>
    </source>
</evidence>
<dbReference type="RefSeq" id="XP_033460095.1">
    <property type="nucleotide sequence ID" value="XM_033608276.1"/>
</dbReference>
<feature type="compositionally biased region" description="Basic and acidic residues" evidence="1">
    <location>
        <begin position="603"/>
        <end position="615"/>
    </location>
</feature>
<feature type="region of interest" description="Disordered" evidence="1">
    <location>
        <begin position="600"/>
        <end position="659"/>
    </location>
</feature>
<evidence type="ECO:0000313" key="2">
    <source>
        <dbReference type="Proteomes" id="UP000504637"/>
    </source>
</evidence>
<sequence length="933" mass="102179">MADEDNNNHNSTATTPPRPSRYRSQRRAGHHTDDATNDVPVPSLPQDGAGIAQSRSRYRRKTSDPSSPPPATNNVRPATRDQHNPDLPSRYHPKPAHDQLKQGDPTQDFPLPPPSRARTYTGPSHKDVRPAPTSPPSSRPPLARINSGDEPDSGVEFDRREHAQRDKPPTRSVTNPNTSSRSRQAAVATAPLAPIGQLFPPPKPVEVLAAGQGPPRSDQIRATKSMGEIPQAASNTGSSLFAKFKRKKEDAPPPVPALDKSMISRPVTGKNEPNAIIAGGGGIVPGTDAPVSAVNAGDRRVMVECGRSRNLFPVTPTTTPVDLIKSAATVMSEKIDVKSAVLLEYFSTVGVQRPLRRYEHVRDVMNSWDFDHQNVLILIDPGVGSSEVELSLAGVPKTKPEGANWLLYMSQKPGKWDKRVVTLKPDGQLTCHKEADKVKDVTNVCHISDFDVYTPTVEKSRKKIKPPKRYCFAVKSQQKTSMFESTQDFVHFFSTADKLTADSFERSIQSWRSWYLYNVLGEGQQAAAAAPVPVALGRSKTKRRSASNDPVHSHRRNESTASHYQLGSFMPLFDLNQFEKGAEPERPIQTAPLAASAFPKAAAHSETHAMTERRTGTVRTKHPPVALQKKTILRDDEPLANLTRHNSVGKNNRSSYDQNRRESLEFRADGLLGRQYSLRQKDQTDRTEQQPQPFTNGPNLLNGGVGVSGTAGDGIRRQTSLRNTNGEPRRSSSVRDHNGAFRPREASVDLHRSDSRSRDAPRPLIDLTPTYREPPQHARKGKGFVPESTRSGALIDNATSPEDPLGVPPSTDWRQRNRSTSTDTTPIGQDFNRSRSVRRPTITAAAAPFTGEGLLAGAQAQQGWGEANRGRGVMDGSQANGKPMIELNADSAFVQGSLLGRVERDQGGVVASLMGPIDREKRIEKLEKVGEGF</sequence>
<name>A0A6J3M6B3_9PEZI</name>
<feature type="compositionally biased region" description="Polar residues" evidence="1">
    <location>
        <begin position="818"/>
        <end position="827"/>
    </location>
</feature>
<dbReference type="AlphaFoldDB" id="A0A6J3M6B3"/>
<feature type="region of interest" description="Disordered" evidence="1">
    <location>
        <begin position="537"/>
        <end position="561"/>
    </location>
</feature>
<dbReference type="OrthoDB" id="43122at2759"/>
<dbReference type="InterPro" id="IPR029071">
    <property type="entry name" value="Ubiquitin-like_domsf"/>
</dbReference>
<feature type="compositionally biased region" description="Basic and acidic residues" evidence="1">
    <location>
        <begin position="156"/>
        <end position="169"/>
    </location>
</feature>
<keyword evidence="2" id="KW-1185">Reference proteome</keyword>
<dbReference type="PANTHER" id="PTHR38700:SF1">
    <property type="entry name" value="PH DOMAIN-CONTAINING PROTEIN"/>
    <property type="match status" value="1"/>
</dbReference>
<evidence type="ECO:0000313" key="3">
    <source>
        <dbReference type="RefSeq" id="XP_033460095.1"/>
    </source>
</evidence>
<proteinExistence type="predicted"/>
<protein>
    <recommendedName>
        <fullName evidence="4">PH domain-containing protein</fullName>
    </recommendedName>
</protein>
<feature type="compositionally biased region" description="Polar residues" evidence="1">
    <location>
        <begin position="171"/>
        <end position="183"/>
    </location>
</feature>
<feature type="region of interest" description="Disordered" evidence="1">
    <location>
        <begin position="247"/>
        <end position="266"/>
    </location>
</feature>
<dbReference type="SUPFAM" id="SSF50729">
    <property type="entry name" value="PH domain-like"/>
    <property type="match status" value="1"/>
</dbReference>
<feature type="compositionally biased region" description="Polar residues" evidence="1">
    <location>
        <begin position="717"/>
        <end position="726"/>
    </location>
</feature>
<feature type="compositionally biased region" description="Basic and acidic residues" evidence="1">
    <location>
        <begin position="679"/>
        <end position="688"/>
    </location>
</feature>
<accession>A0A6J3M6B3</accession>
<feature type="region of interest" description="Disordered" evidence="1">
    <location>
        <begin position="862"/>
        <end position="882"/>
    </location>
</feature>
<reference evidence="3" key="3">
    <citation type="submission" date="2025-08" db="UniProtKB">
        <authorList>
            <consortium name="RefSeq"/>
        </authorList>
    </citation>
    <scope>IDENTIFICATION</scope>
    <source>
        <strain evidence="3">CBS 342.82</strain>
    </source>
</reference>
<feature type="region of interest" description="Disordered" evidence="1">
    <location>
        <begin position="1"/>
        <end position="199"/>
    </location>
</feature>